<protein>
    <recommendedName>
        <fullName evidence="2">Peptidase M1 membrane alanine aminopeptidase domain-containing protein</fullName>
    </recommendedName>
</protein>
<feature type="signal peptide" evidence="1">
    <location>
        <begin position="1"/>
        <end position="19"/>
    </location>
</feature>
<dbReference type="InterPro" id="IPR014782">
    <property type="entry name" value="Peptidase_M1_dom"/>
</dbReference>
<feature type="chain" id="PRO_5040941369" description="Peptidase M1 membrane alanine aminopeptidase domain-containing protein" evidence="1">
    <location>
        <begin position="20"/>
        <end position="412"/>
    </location>
</feature>
<proteinExistence type="predicted"/>
<dbReference type="SUPFAM" id="SSF55486">
    <property type="entry name" value="Metalloproteases ('zincins'), catalytic domain"/>
    <property type="match status" value="1"/>
</dbReference>
<dbReference type="GO" id="GO:0008270">
    <property type="term" value="F:zinc ion binding"/>
    <property type="evidence" value="ECO:0007669"/>
    <property type="project" value="InterPro"/>
</dbReference>
<sequence length="412" mass="46173">MKTAFLLSILLLLPCVAIAQNPTDFSQYDTSAEFDIKSGELKVTTELTIPVSALTNNEARLFLNKSFNIADISGESLKEYSVNSSEKVPPWNEVALVFEGASKAHEITLSYTGVIDNTGGHGNFITEDGIHLSIDSAWHPFYTNFATPMQGELEVKLPPGWKMYGPGAVTQRDNQHKLTGTKNQVDVSFYTTSSSNEYNDGSFSVVYDKANEENAKSLAALGSGCLAALNQKFGQEDKLESATLVILDRDGPSFARGNYLSVSSQRLKSKQQSYHYICHELSHNWTALGDAMSHDYWMMESFAEYIAAEEVKSVFGTEAYEQILAEWKARAKGQSFVWRADTEQRASFKVNYGLGPLMLKKLKDRIGEEKFEQLLHWYMTEPVTETEKLLQNLGKLASDEDEEWFRLLLEGH</sequence>
<gene>
    <name evidence="3" type="ORF">NJR55_11700</name>
</gene>
<dbReference type="Proteomes" id="UP001139474">
    <property type="component" value="Unassembled WGS sequence"/>
</dbReference>
<dbReference type="RefSeq" id="WP_253620105.1">
    <property type="nucleotide sequence ID" value="NZ_JAMZDE010000008.1"/>
</dbReference>
<dbReference type="Gene3D" id="1.10.390.10">
    <property type="entry name" value="Neutral Protease Domain 2"/>
    <property type="match status" value="1"/>
</dbReference>
<evidence type="ECO:0000313" key="3">
    <source>
        <dbReference type="EMBL" id="MCP1340252.1"/>
    </source>
</evidence>
<dbReference type="EMBL" id="JAMZDE010000008">
    <property type="protein sequence ID" value="MCP1340252.1"/>
    <property type="molecule type" value="Genomic_DNA"/>
</dbReference>
<feature type="domain" description="Peptidase M1 membrane alanine aminopeptidase" evidence="2">
    <location>
        <begin position="264"/>
        <end position="394"/>
    </location>
</feature>
<keyword evidence="4" id="KW-1185">Reference proteome</keyword>
<evidence type="ECO:0000256" key="1">
    <source>
        <dbReference type="SAM" id="SignalP"/>
    </source>
</evidence>
<dbReference type="AlphaFoldDB" id="A0A9X2FVY2"/>
<dbReference type="Pfam" id="PF01433">
    <property type="entry name" value="Peptidase_M1"/>
    <property type="match status" value="1"/>
</dbReference>
<comment type="caution">
    <text evidence="3">The sequence shown here is derived from an EMBL/GenBank/DDBJ whole genome shotgun (WGS) entry which is preliminary data.</text>
</comment>
<evidence type="ECO:0000313" key="4">
    <source>
        <dbReference type="Proteomes" id="UP001139474"/>
    </source>
</evidence>
<name>A0A9X2FVY2_9GAMM</name>
<organism evidence="3 4">
    <name type="scientific">Idiomarina rhizosphaerae</name>
    <dbReference type="NCBI Taxonomy" id="2961572"/>
    <lineage>
        <taxon>Bacteria</taxon>
        <taxon>Pseudomonadati</taxon>
        <taxon>Pseudomonadota</taxon>
        <taxon>Gammaproteobacteria</taxon>
        <taxon>Alteromonadales</taxon>
        <taxon>Idiomarinaceae</taxon>
        <taxon>Idiomarina</taxon>
    </lineage>
</organism>
<keyword evidence="1" id="KW-0732">Signal</keyword>
<dbReference type="InterPro" id="IPR027268">
    <property type="entry name" value="Peptidase_M4/M1_CTD_sf"/>
</dbReference>
<reference evidence="3" key="1">
    <citation type="submission" date="2022-06" db="EMBL/GenBank/DDBJ databases">
        <title>Idiomarina rhizosphaerae M1R2S28.</title>
        <authorList>
            <person name="Sun J.-Q."/>
            <person name="Li L.-F."/>
        </authorList>
    </citation>
    <scope>NUCLEOTIDE SEQUENCE</scope>
    <source>
        <strain evidence="3">M1R2S28</strain>
    </source>
</reference>
<evidence type="ECO:0000259" key="2">
    <source>
        <dbReference type="Pfam" id="PF01433"/>
    </source>
</evidence>
<accession>A0A9X2FVY2</accession>
<dbReference type="GO" id="GO:0008237">
    <property type="term" value="F:metallopeptidase activity"/>
    <property type="evidence" value="ECO:0007669"/>
    <property type="project" value="InterPro"/>
</dbReference>